<evidence type="ECO:0000256" key="1">
    <source>
        <dbReference type="SAM" id="Phobius"/>
    </source>
</evidence>
<feature type="transmembrane region" description="Helical" evidence="1">
    <location>
        <begin position="342"/>
        <end position="361"/>
    </location>
</feature>
<accession>A0A8H7C3J3</accession>
<name>A0A8H7C3J3_AGABI</name>
<organism evidence="3 4">
    <name type="scientific">Agaricus bisporus var. burnettii</name>
    <dbReference type="NCBI Taxonomy" id="192524"/>
    <lineage>
        <taxon>Eukaryota</taxon>
        <taxon>Fungi</taxon>
        <taxon>Dikarya</taxon>
        <taxon>Basidiomycota</taxon>
        <taxon>Agaricomycotina</taxon>
        <taxon>Agaricomycetes</taxon>
        <taxon>Agaricomycetidae</taxon>
        <taxon>Agaricales</taxon>
        <taxon>Agaricineae</taxon>
        <taxon>Agaricaceae</taxon>
        <taxon>Agaricus</taxon>
    </lineage>
</organism>
<dbReference type="PANTHER" id="PTHR34814:SF1">
    <property type="entry name" value="NITROSOGUANIDINE RESISTANCE PROTEIN SNG1"/>
    <property type="match status" value="1"/>
</dbReference>
<feature type="transmembrane region" description="Helical" evidence="1">
    <location>
        <begin position="71"/>
        <end position="94"/>
    </location>
</feature>
<protein>
    <recommendedName>
        <fullName evidence="2">DUF3533 domain-containing protein</fullName>
    </recommendedName>
</protein>
<comment type="caution">
    <text evidence="3">The sequence shown here is derived from an EMBL/GenBank/DDBJ whole genome shotgun (WGS) entry which is preliminary data.</text>
</comment>
<keyword evidence="1" id="KW-0472">Membrane</keyword>
<feature type="transmembrane region" description="Helical" evidence="1">
    <location>
        <begin position="373"/>
        <end position="392"/>
    </location>
</feature>
<keyword evidence="1" id="KW-0812">Transmembrane</keyword>
<evidence type="ECO:0000313" key="3">
    <source>
        <dbReference type="EMBL" id="KAF7762044.1"/>
    </source>
</evidence>
<dbReference type="InterPro" id="IPR053001">
    <property type="entry name" value="MNNG_permease-like"/>
</dbReference>
<sequence>MASANSSYDDVRSQIIELEGEKMLKTVPSVEDSSVPRQTTCNAISNPTLYHNSFFSSEAPMAAARKQYLKIMFGGVVVLTLIIFMIFSILWGAYFRTPSYNLTGWIIDFDGSTVGQAVVDGLTQPGIPSKIDWSVLQAEQFPDGIAGVSHAVAEHQTWVAVTVNSGASDRLTTSINSPNATYDGSEAISVFTVEARNENAFRIIIRPSVETTLSMISARFGLQVARSLSDSPAVSQLLATSPQTVTTPISYQLVNLRPFSQPLASLVIFTGLIFMIILTFFIAVIGNGAREATNIHRLLRYRSLLALRFTTIFTAYFFLSLFYSLLSLAFQLDVNEKFGKSSFLVLWMMDYTGMLALGLALESMLTLVGIKFLPMFLLLWIMSNVSVVAFPIEVLPIIYRYGYAAPCYCISKIARTIIFGTKNQVGYYFGILIAWVAISCLTLTLFQFLARRRDVRANQQGPPPTEKVEA</sequence>
<feature type="transmembrane region" description="Helical" evidence="1">
    <location>
        <begin position="305"/>
        <end position="330"/>
    </location>
</feature>
<gene>
    <name evidence="3" type="ORF">Agabi119p4_8637</name>
</gene>
<dbReference type="GO" id="GO:0016020">
    <property type="term" value="C:membrane"/>
    <property type="evidence" value="ECO:0007669"/>
    <property type="project" value="TreeGrafter"/>
</dbReference>
<dbReference type="InterPro" id="IPR022703">
    <property type="entry name" value="DUF3533"/>
</dbReference>
<feature type="domain" description="DUF3533" evidence="2">
    <location>
        <begin position="76"/>
        <end position="440"/>
    </location>
</feature>
<dbReference type="Proteomes" id="UP000629468">
    <property type="component" value="Unassembled WGS sequence"/>
</dbReference>
<evidence type="ECO:0000313" key="4">
    <source>
        <dbReference type="Proteomes" id="UP000629468"/>
    </source>
</evidence>
<reference evidence="3 4" key="1">
    <citation type="journal article" name="Sci. Rep.">
        <title>Telomere-to-telomere assembled and centromere annotated genomes of the two main subspecies of the button mushroom Agaricus bisporus reveal especially polymorphic chromosome ends.</title>
        <authorList>
            <person name="Sonnenberg A.S.M."/>
            <person name="Sedaghat-Telgerd N."/>
            <person name="Lavrijssen B."/>
            <person name="Ohm R.A."/>
            <person name="Hendrickx P.M."/>
            <person name="Scholtmeijer K."/>
            <person name="Baars J.J.P."/>
            <person name="van Peer A."/>
        </authorList>
    </citation>
    <scope>NUCLEOTIDE SEQUENCE [LARGE SCALE GENOMIC DNA]</scope>
    <source>
        <strain evidence="3 4">H119_p4</strain>
    </source>
</reference>
<dbReference type="AlphaFoldDB" id="A0A8H7C3J3"/>
<proteinExistence type="predicted"/>
<dbReference type="PANTHER" id="PTHR34814">
    <property type="entry name" value="NITROSOGUANIDINE RESISTANCE PROTEIN SNG1"/>
    <property type="match status" value="1"/>
</dbReference>
<feature type="transmembrane region" description="Helical" evidence="1">
    <location>
        <begin position="263"/>
        <end position="285"/>
    </location>
</feature>
<feature type="transmembrane region" description="Helical" evidence="1">
    <location>
        <begin position="427"/>
        <end position="450"/>
    </location>
</feature>
<keyword evidence="1" id="KW-1133">Transmembrane helix</keyword>
<dbReference type="EMBL" id="JABXXO010000012">
    <property type="protein sequence ID" value="KAF7762044.1"/>
    <property type="molecule type" value="Genomic_DNA"/>
</dbReference>
<evidence type="ECO:0000259" key="2">
    <source>
        <dbReference type="Pfam" id="PF12051"/>
    </source>
</evidence>
<dbReference type="Pfam" id="PF12051">
    <property type="entry name" value="DUF3533"/>
    <property type="match status" value="1"/>
</dbReference>